<keyword evidence="1" id="KW-1133">Transmembrane helix</keyword>
<accession>A0A1I4G2Y4</accession>
<feature type="transmembrane region" description="Helical" evidence="1">
    <location>
        <begin position="114"/>
        <end position="135"/>
    </location>
</feature>
<gene>
    <name evidence="2" type="ORF">SAMN04488498_1772</name>
</gene>
<keyword evidence="3" id="KW-1185">Reference proteome</keyword>
<protein>
    <submittedName>
        <fullName evidence="2">Uncharacterized protein</fullName>
    </submittedName>
</protein>
<feature type="transmembrane region" description="Helical" evidence="1">
    <location>
        <begin position="74"/>
        <end position="93"/>
    </location>
</feature>
<evidence type="ECO:0000256" key="1">
    <source>
        <dbReference type="SAM" id="Phobius"/>
    </source>
</evidence>
<evidence type="ECO:0000313" key="2">
    <source>
        <dbReference type="EMBL" id="SFL24099.1"/>
    </source>
</evidence>
<keyword evidence="1" id="KW-0472">Membrane</keyword>
<dbReference type="EMBL" id="FOSL01000077">
    <property type="protein sequence ID" value="SFL24099.1"/>
    <property type="molecule type" value="Genomic_DNA"/>
</dbReference>
<dbReference type="Proteomes" id="UP000323300">
    <property type="component" value="Unassembled WGS sequence"/>
</dbReference>
<dbReference type="RefSeq" id="WP_149764781.1">
    <property type="nucleotide sequence ID" value="NZ_BSPE01000076.1"/>
</dbReference>
<organism evidence="2 3">
    <name type="scientific">Neomesorhizobium albiziae</name>
    <dbReference type="NCBI Taxonomy" id="335020"/>
    <lineage>
        <taxon>Bacteria</taxon>
        <taxon>Pseudomonadati</taxon>
        <taxon>Pseudomonadota</taxon>
        <taxon>Alphaproteobacteria</taxon>
        <taxon>Hyphomicrobiales</taxon>
        <taxon>Phyllobacteriaceae</taxon>
        <taxon>Neomesorhizobium</taxon>
    </lineage>
</organism>
<proteinExistence type="predicted"/>
<sequence>MNTIIAFLIAIGAPSVIAAVIAILRYLASGTLQSTVDFLVVVLLVCFPLVFYQQGLAGIYGISANTFHEGLQQVGILSGALAIFMIGWSIYWLEVEYSRYPTTNDISVRKAIAWKWRLALAATAALWGMHVLAALNGGGLPSLW</sequence>
<feature type="transmembrane region" description="Helical" evidence="1">
    <location>
        <begin position="39"/>
        <end position="62"/>
    </location>
</feature>
<reference evidence="2 3" key="1">
    <citation type="submission" date="2016-10" db="EMBL/GenBank/DDBJ databases">
        <authorList>
            <person name="Varghese N."/>
            <person name="Submissions S."/>
        </authorList>
    </citation>
    <scope>NUCLEOTIDE SEQUENCE [LARGE SCALE GENOMIC DNA]</scope>
    <source>
        <strain evidence="2 3">DSM 21822</strain>
    </source>
</reference>
<name>A0A1I4G2Y4_9HYPH</name>
<dbReference type="AlphaFoldDB" id="A0A1I4G2Y4"/>
<keyword evidence="1" id="KW-0812">Transmembrane</keyword>
<evidence type="ECO:0000313" key="3">
    <source>
        <dbReference type="Proteomes" id="UP000323300"/>
    </source>
</evidence>
<feature type="transmembrane region" description="Helical" evidence="1">
    <location>
        <begin position="6"/>
        <end position="27"/>
    </location>
</feature>